<keyword evidence="1" id="KW-0325">Glycoprotein</keyword>
<evidence type="ECO:0000256" key="2">
    <source>
        <dbReference type="PROSITE-ProRule" id="PRU00352"/>
    </source>
</evidence>
<reference evidence="4" key="3">
    <citation type="submission" date="2025-09" db="UniProtKB">
        <authorList>
            <consortium name="Ensembl"/>
        </authorList>
    </citation>
    <scope>IDENTIFICATION</scope>
</reference>
<reference evidence="5" key="1">
    <citation type="submission" date="2018-06" db="EMBL/GenBank/DDBJ databases">
        <title>Genome assembly of Danube salmon.</title>
        <authorList>
            <person name="Macqueen D.J."/>
            <person name="Gundappa M.K."/>
        </authorList>
    </citation>
    <scope>NUCLEOTIDE SEQUENCE [LARGE SCALE GENOMIC DNA]</scope>
</reference>
<dbReference type="Pfam" id="PF01403">
    <property type="entry name" value="Sema"/>
    <property type="match status" value="1"/>
</dbReference>
<dbReference type="GO" id="GO:0071526">
    <property type="term" value="P:semaphorin-plexin signaling pathway"/>
    <property type="evidence" value="ECO:0007669"/>
    <property type="project" value="TreeGrafter"/>
</dbReference>
<dbReference type="GO" id="GO:0001755">
    <property type="term" value="P:neural crest cell migration"/>
    <property type="evidence" value="ECO:0007669"/>
    <property type="project" value="TreeGrafter"/>
</dbReference>
<dbReference type="InterPro" id="IPR001627">
    <property type="entry name" value="Semap_dom"/>
</dbReference>
<dbReference type="GO" id="GO:0030215">
    <property type="term" value="F:semaphorin receptor binding"/>
    <property type="evidence" value="ECO:0007669"/>
    <property type="project" value="InterPro"/>
</dbReference>
<evidence type="ECO:0000313" key="5">
    <source>
        <dbReference type="Proteomes" id="UP000314982"/>
    </source>
</evidence>
<dbReference type="GeneTree" id="ENSGT00940000165728"/>
<proteinExistence type="predicted"/>
<evidence type="ECO:0000259" key="3">
    <source>
        <dbReference type="PROSITE" id="PS51004"/>
    </source>
</evidence>
<evidence type="ECO:0000313" key="4">
    <source>
        <dbReference type="Ensembl" id="ENSHHUP00000027127.1"/>
    </source>
</evidence>
<dbReference type="GO" id="GO:0005615">
    <property type="term" value="C:extracellular space"/>
    <property type="evidence" value="ECO:0007669"/>
    <property type="project" value="TreeGrafter"/>
</dbReference>
<name>A0A4W5LMH5_9TELE</name>
<dbReference type="GO" id="GO:0030335">
    <property type="term" value="P:positive regulation of cell migration"/>
    <property type="evidence" value="ECO:0007669"/>
    <property type="project" value="TreeGrafter"/>
</dbReference>
<evidence type="ECO:0000256" key="1">
    <source>
        <dbReference type="ARBA" id="ARBA00023180"/>
    </source>
</evidence>
<dbReference type="PROSITE" id="PS51004">
    <property type="entry name" value="SEMA"/>
    <property type="match status" value="1"/>
</dbReference>
<dbReference type="InterPro" id="IPR015943">
    <property type="entry name" value="WD40/YVTN_repeat-like_dom_sf"/>
</dbReference>
<dbReference type="PANTHER" id="PTHR11036:SF135">
    <property type="entry name" value="SEMAPHORIN 4D ISOFORM X1-RELATED"/>
    <property type="match status" value="1"/>
</dbReference>
<dbReference type="GO" id="GO:0007411">
    <property type="term" value="P:axon guidance"/>
    <property type="evidence" value="ECO:0007669"/>
    <property type="project" value="TreeGrafter"/>
</dbReference>
<dbReference type="PANTHER" id="PTHR11036">
    <property type="entry name" value="SEMAPHORIN"/>
    <property type="match status" value="1"/>
</dbReference>
<dbReference type="Proteomes" id="UP000314982">
    <property type="component" value="Unassembled WGS sequence"/>
</dbReference>
<dbReference type="Gene3D" id="2.130.10.10">
    <property type="entry name" value="YVTN repeat-like/Quinoprotein amine dehydrogenase"/>
    <property type="match status" value="1"/>
</dbReference>
<accession>A0A4W5LMH5</accession>
<dbReference type="InterPro" id="IPR027231">
    <property type="entry name" value="Semaphorin"/>
</dbReference>
<dbReference type="GO" id="GO:0045499">
    <property type="term" value="F:chemorepellent activity"/>
    <property type="evidence" value="ECO:0007669"/>
    <property type="project" value="TreeGrafter"/>
</dbReference>
<sequence>MCPAGGQRTLQRKWTSFLKARLDCSLAESSLPSIVQDVFLLKNDDWSKSVFYAVFTPQSSLSDMSAVCAYSVSAIGDVFNKGKFKTPVTVETSHVKWVMYSGEVPTPRPGA</sequence>
<dbReference type="Ensembl" id="ENSHHUT00000028202.1">
    <property type="protein sequence ID" value="ENSHHUP00000027127.1"/>
    <property type="gene ID" value="ENSHHUG00000017194.1"/>
</dbReference>
<dbReference type="InterPro" id="IPR036352">
    <property type="entry name" value="Semap_dom_sf"/>
</dbReference>
<organism evidence="4 5">
    <name type="scientific">Hucho hucho</name>
    <name type="common">huchen</name>
    <dbReference type="NCBI Taxonomy" id="62062"/>
    <lineage>
        <taxon>Eukaryota</taxon>
        <taxon>Metazoa</taxon>
        <taxon>Chordata</taxon>
        <taxon>Craniata</taxon>
        <taxon>Vertebrata</taxon>
        <taxon>Euteleostomi</taxon>
        <taxon>Actinopterygii</taxon>
        <taxon>Neopterygii</taxon>
        <taxon>Teleostei</taxon>
        <taxon>Protacanthopterygii</taxon>
        <taxon>Salmoniformes</taxon>
        <taxon>Salmonidae</taxon>
        <taxon>Salmoninae</taxon>
        <taxon>Hucho</taxon>
    </lineage>
</organism>
<protein>
    <recommendedName>
        <fullName evidence="3">Sema domain-containing protein</fullName>
    </recommendedName>
</protein>
<keyword evidence="5" id="KW-1185">Reference proteome</keyword>
<dbReference type="GO" id="GO:0005886">
    <property type="term" value="C:plasma membrane"/>
    <property type="evidence" value="ECO:0007669"/>
    <property type="project" value="TreeGrafter"/>
</dbReference>
<dbReference type="STRING" id="62062.ENSHHUP00000027127"/>
<feature type="domain" description="Sema" evidence="3">
    <location>
        <begin position="1"/>
        <end position="111"/>
    </location>
</feature>
<dbReference type="AlphaFoldDB" id="A0A4W5LMH5"/>
<dbReference type="GO" id="GO:0043931">
    <property type="term" value="P:ossification involved in bone maturation"/>
    <property type="evidence" value="ECO:0007669"/>
    <property type="project" value="TreeGrafter"/>
</dbReference>
<reference evidence="4" key="2">
    <citation type="submission" date="2025-08" db="UniProtKB">
        <authorList>
            <consortium name="Ensembl"/>
        </authorList>
    </citation>
    <scope>IDENTIFICATION</scope>
</reference>
<comment type="caution">
    <text evidence="2">Lacks conserved residue(s) required for the propagation of feature annotation.</text>
</comment>
<dbReference type="GO" id="GO:0000122">
    <property type="term" value="P:negative regulation of transcription by RNA polymerase II"/>
    <property type="evidence" value="ECO:0007669"/>
    <property type="project" value="TreeGrafter"/>
</dbReference>
<dbReference type="SUPFAM" id="SSF101912">
    <property type="entry name" value="Sema domain"/>
    <property type="match status" value="1"/>
</dbReference>